<feature type="transmembrane region" description="Helical" evidence="6">
    <location>
        <begin position="196"/>
        <end position="215"/>
    </location>
</feature>
<dbReference type="EMBL" id="BMRE01000029">
    <property type="protein sequence ID" value="GGU57009.1"/>
    <property type="molecule type" value="Genomic_DNA"/>
</dbReference>
<organism evidence="7 8">
    <name type="scientific">Lentzea flava</name>
    <dbReference type="NCBI Taxonomy" id="103732"/>
    <lineage>
        <taxon>Bacteria</taxon>
        <taxon>Bacillati</taxon>
        <taxon>Actinomycetota</taxon>
        <taxon>Actinomycetes</taxon>
        <taxon>Pseudonocardiales</taxon>
        <taxon>Pseudonocardiaceae</taxon>
        <taxon>Lentzea</taxon>
    </lineage>
</organism>
<comment type="subcellular location">
    <subcellularLocation>
        <location evidence="1">Cell membrane</location>
        <topology evidence="1">Multi-pass membrane protein</topology>
    </subcellularLocation>
</comment>
<keyword evidence="8" id="KW-1185">Reference proteome</keyword>
<reference evidence="8" key="1">
    <citation type="journal article" date="2019" name="Int. J. Syst. Evol. Microbiol.">
        <title>The Global Catalogue of Microorganisms (GCM) 10K type strain sequencing project: providing services to taxonomists for standard genome sequencing and annotation.</title>
        <authorList>
            <consortium name="The Broad Institute Genomics Platform"/>
            <consortium name="The Broad Institute Genome Sequencing Center for Infectious Disease"/>
            <person name="Wu L."/>
            <person name="Ma J."/>
        </authorList>
    </citation>
    <scope>NUCLEOTIDE SEQUENCE [LARGE SCALE GENOMIC DNA]</scope>
    <source>
        <strain evidence="8">JCM 3296</strain>
    </source>
</reference>
<dbReference type="Pfam" id="PF02653">
    <property type="entry name" value="BPD_transp_2"/>
    <property type="match status" value="1"/>
</dbReference>
<accession>A0ABQ2UXF9</accession>
<name>A0ABQ2UXF9_9PSEU</name>
<evidence type="ECO:0000313" key="7">
    <source>
        <dbReference type="EMBL" id="GGU57009.1"/>
    </source>
</evidence>
<evidence type="ECO:0000256" key="6">
    <source>
        <dbReference type="SAM" id="Phobius"/>
    </source>
</evidence>
<feature type="transmembrane region" description="Helical" evidence="6">
    <location>
        <begin position="78"/>
        <end position="98"/>
    </location>
</feature>
<dbReference type="InterPro" id="IPR001851">
    <property type="entry name" value="ABC_transp_permease"/>
</dbReference>
<dbReference type="PANTHER" id="PTHR30482">
    <property type="entry name" value="HIGH-AFFINITY BRANCHED-CHAIN AMINO ACID TRANSPORT SYSTEM PERMEASE"/>
    <property type="match status" value="1"/>
</dbReference>
<keyword evidence="4 6" id="KW-1133">Transmembrane helix</keyword>
<feature type="transmembrane region" description="Helical" evidence="6">
    <location>
        <begin position="53"/>
        <end position="71"/>
    </location>
</feature>
<protein>
    <submittedName>
        <fullName evidence="7">Branched-chain amino acid ABC transporter permease</fullName>
    </submittedName>
</protein>
<evidence type="ECO:0000313" key="8">
    <source>
        <dbReference type="Proteomes" id="UP000649573"/>
    </source>
</evidence>
<evidence type="ECO:0000256" key="4">
    <source>
        <dbReference type="ARBA" id="ARBA00022989"/>
    </source>
</evidence>
<keyword evidence="2" id="KW-1003">Cell membrane</keyword>
<dbReference type="PANTHER" id="PTHR30482:SF5">
    <property type="entry name" value="ABC TRANSPORTER PERMEASE PROTEIN"/>
    <property type="match status" value="1"/>
</dbReference>
<feature type="transmembrane region" description="Helical" evidence="6">
    <location>
        <begin position="245"/>
        <end position="269"/>
    </location>
</feature>
<proteinExistence type="predicted"/>
<feature type="transmembrane region" description="Helical" evidence="6">
    <location>
        <begin position="338"/>
        <end position="359"/>
    </location>
</feature>
<evidence type="ECO:0000256" key="1">
    <source>
        <dbReference type="ARBA" id="ARBA00004651"/>
    </source>
</evidence>
<feature type="transmembrane region" description="Helical" evidence="6">
    <location>
        <begin position="140"/>
        <end position="157"/>
    </location>
</feature>
<feature type="transmembrane region" description="Helical" evidence="6">
    <location>
        <begin position="281"/>
        <end position="307"/>
    </location>
</feature>
<evidence type="ECO:0000256" key="2">
    <source>
        <dbReference type="ARBA" id="ARBA00022475"/>
    </source>
</evidence>
<gene>
    <name evidence="7" type="ORF">GCM10010178_56740</name>
</gene>
<sequence length="372" mass="39720">MKGPKTIKGRPELYTSYAQDMAFLNTRPKRVSVSALVVLALLVPFLITDDLLQLLATGFVAAIGAIGLNIVTGYAGQVSLGHAFFLAIGAYTGAALSGPETGRVIGFGITSLPIWLLASGLVAAFFGVLVAPVAVRLRGLYLAIVTLGLVFLGEHVFREWTSLTGGPGVGRPAAIPELFGVRLDRDNALFTAAQQLYLVMFVLLVIFGVLARNLVRSRVGRAFAAVRDRDLAASVIGVDLTKYKVLAFAVSSFYAGVAGALLFVVNGFFDPGSFNLLLSVQYIAMVLIGGAGTISGAIMGALFITLLPRITRELPAVLPFISGDATGAITVFQVEAVLYGVLIIVFLIVEPRGLFGIWVRVRNYWRTWPFSY</sequence>
<keyword evidence="5 6" id="KW-0472">Membrane</keyword>
<feature type="transmembrane region" description="Helical" evidence="6">
    <location>
        <begin position="31"/>
        <end position="47"/>
    </location>
</feature>
<dbReference type="RefSeq" id="WP_229813017.1">
    <property type="nucleotide sequence ID" value="NZ_BMRE01000029.1"/>
</dbReference>
<dbReference type="InterPro" id="IPR043428">
    <property type="entry name" value="LivM-like"/>
</dbReference>
<dbReference type="CDD" id="cd06581">
    <property type="entry name" value="TM_PBP1_LivM_like"/>
    <property type="match status" value="1"/>
</dbReference>
<feature type="transmembrane region" description="Helical" evidence="6">
    <location>
        <begin position="104"/>
        <end position="128"/>
    </location>
</feature>
<evidence type="ECO:0000256" key="5">
    <source>
        <dbReference type="ARBA" id="ARBA00023136"/>
    </source>
</evidence>
<dbReference type="Proteomes" id="UP000649573">
    <property type="component" value="Unassembled WGS sequence"/>
</dbReference>
<comment type="caution">
    <text evidence="7">The sequence shown here is derived from an EMBL/GenBank/DDBJ whole genome shotgun (WGS) entry which is preliminary data.</text>
</comment>
<evidence type="ECO:0000256" key="3">
    <source>
        <dbReference type="ARBA" id="ARBA00022692"/>
    </source>
</evidence>
<keyword evidence="3 6" id="KW-0812">Transmembrane</keyword>